<dbReference type="AlphaFoldDB" id="A0A1A6H0C3"/>
<evidence type="ECO:0000256" key="1">
    <source>
        <dbReference type="SAM" id="MobiDB-lite"/>
    </source>
</evidence>
<dbReference type="Gene3D" id="1.10.506.10">
    <property type="entry name" value="GTPase Activation - p120gap, domain 1"/>
    <property type="match status" value="1"/>
</dbReference>
<dbReference type="GO" id="GO:0017154">
    <property type="term" value="F:semaphorin receptor activity"/>
    <property type="evidence" value="ECO:0007669"/>
    <property type="project" value="InterPro"/>
</dbReference>
<feature type="region of interest" description="Disordered" evidence="1">
    <location>
        <begin position="317"/>
        <end position="341"/>
    </location>
</feature>
<dbReference type="PANTHER" id="PTHR22625:SF37">
    <property type="entry name" value="PLEXIN-A2"/>
    <property type="match status" value="1"/>
</dbReference>
<dbReference type="SUPFAM" id="SSF48350">
    <property type="entry name" value="GTPase activation domain, GAP"/>
    <property type="match status" value="1"/>
</dbReference>
<dbReference type="GO" id="GO:0005886">
    <property type="term" value="C:plasma membrane"/>
    <property type="evidence" value="ECO:0007669"/>
    <property type="project" value="TreeGrafter"/>
</dbReference>
<evidence type="ECO:0000313" key="3">
    <source>
        <dbReference type="EMBL" id="OBS71067.1"/>
    </source>
</evidence>
<dbReference type="InterPro" id="IPR031148">
    <property type="entry name" value="Plexin"/>
</dbReference>
<dbReference type="STRING" id="56216.A0A1A6H0C3"/>
<dbReference type="InterPro" id="IPR013548">
    <property type="entry name" value="Plexin_cytoplasmic_RasGAP_dom"/>
</dbReference>
<dbReference type="GO" id="GO:0002116">
    <property type="term" value="C:semaphorin receptor complex"/>
    <property type="evidence" value="ECO:0007669"/>
    <property type="project" value="TreeGrafter"/>
</dbReference>
<name>A0A1A6H0C3_NEOLE</name>
<reference evidence="3 4" key="1">
    <citation type="submission" date="2016-06" db="EMBL/GenBank/DDBJ databases">
        <title>The Draft Genome Sequence and Annotation of the Desert Woodrat Neotoma lepida.</title>
        <authorList>
            <person name="Campbell M."/>
            <person name="Oakeson K.F."/>
            <person name="Yandell M."/>
            <person name="Halpert J.R."/>
            <person name="Dearing D."/>
        </authorList>
    </citation>
    <scope>NUCLEOTIDE SEQUENCE [LARGE SCALE GENOMIC DNA]</scope>
    <source>
        <strain evidence="3">417</strain>
        <tissue evidence="3">Liver</tissue>
    </source>
</reference>
<dbReference type="EMBL" id="LZPO01066260">
    <property type="protein sequence ID" value="OBS71067.1"/>
    <property type="molecule type" value="Genomic_DNA"/>
</dbReference>
<protein>
    <recommendedName>
        <fullName evidence="2">Plexin cytoplasmic RasGAP domain-containing protein</fullName>
    </recommendedName>
</protein>
<dbReference type="Proteomes" id="UP000092124">
    <property type="component" value="Unassembled WGS sequence"/>
</dbReference>
<evidence type="ECO:0000313" key="4">
    <source>
        <dbReference type="Proteomes" id="UP000092124"/>
    </source>
</evidence>
<dbReference type="Pfam" id="PF08337">
    <property type="entry name" value="Plexin_cytopl"/>
    <property type="match status" value="1"/>
</dbReference>
<accession>A0A1A6H0C3</accession>
<sequence>MPWPVGCWLDQAFDKGTLQKFVDDLFETLFSTVHRGSALPLAIKYMFDFLDEQADRHSIHDTDVRHTWKSNWMAANDLPKSSRLVLLYHFLLVLVCRRYLPQKREYTGVKCGSQSSSWPPTLQRVNKQPERLDCISPFEKLWTAAAAAELTAKSLVRRPEVPSPPATKQEKWRLQQPGYGGEGELHDGARRFCSTGNPGYSSLRCKNEGMVAFKTGPSSLGDHDLQHTAVGEIVTLRAQQQRLPAVFTQSRSGSTVEDPVRSEATIATHTTLANHKSLEHAQISSLRSGEKSRVEALYRDNCFFSAPLNKISGWPRPIGGIEGDETHKTGNQPKRKEEAEAPGHILKLFGKTTLELPLLV</sequence>
<dbReference type="InterPro" id="IPR008936">
    <property type="entry name" value="Rho_GTPase_activation_prot"/>
</dbReference>
<dbReference type="OrthoDB" id="125363at2759"/>
<dbReference type="GO" id="GO:0030334">
    <property type="term" value="P:regulation of cell migration"/>
    <property type="evidence" value="ECO:0007669"/>
    <property type="project" value="TreeGrafter"/>
</dbReference>
<feature type="domain" description="Plexin cytoplasmic RasGAP" evidence="2">
    <location>
        <begin position="15"/>
        <end position="73"/>
    </location>
</feature>
<organism evidence="3 4">
    <name type="scientific">Neotoma lepida</name>
    <name type="common">Desert woodrat</name>
    <dbReference type="NCBI Taxonomy" id="56216"/>
    <lineage>
        <taxon>Eukaryota</taxon>
        <taxon>Metazoa</taxon>
        <taxon>Chordata</taxon>
        <taxon>Craniata</taxon>
        <taxon>Vertebrata</taxon>
        <taxon>Euteleostomi</taxon>
        <taxon>Mammalia</taxon>
        <taxon>Eutheria</taxon>
        <taxon>Euarchontoglires</taxon>
        <taxon>Glires</taxon>
        <taxon>Rodentia</taxon>
        <taxon>Myomorpha</taxon>
        <taxon>Muroidea</taxon>
        <taxon>Cricetidae</taxon>
        <taxon>Neotominae</taxon>
        <taxon>Neotoma</taxon>
    </lineage>
</organism>
<evidence type="ECO:0000259" key="2">
    <source>
        <dbReference type="Pfam" id="PF08337"/>
    </source>
</evidence>
<dbReference type="PANTHER" id="PTHR22625">
    <property type="entry name" value="PLEXIN"/>
    <property type="match status" value="1"/>
</dbReference>
<comment type="caution">
    <text evidence="3">The sequence shown here is derived from an EMBL/GenBank/DDBJ whole genome shotgun (WGS) entry which is preliminary data.</text>
</comment>
<feature type="compositionally biased region" description="Basic and acidic residues" evidence="1">
    <location>
        <begin position="324"/>
        <end position="341"/>
    </location>
</feature>
<proteinExistence type="predicted"/>
<keyword evidence="4" id="KW-1185">Reference proteome</keyword>
<gene>
    <name evidence="3" type="ORF">A6R68_00391</name>
</gene>